<dbReference type="Pfam" id="PF01380">
    <property type="entry name" value="SIS"/>
    <property type="match status" value="1"/>
</dbReference>
<reference evidence="3 4" key="1">
    <citation type="submission" date="2019-04" db="EMBL/GenBank/DDBJ databases">
        <authorList>
            <person name="Li J."/>
        </authorList>
    </citation>
    <scope>NUCLEOTIDE SEQUENCE [LARGE SCALE GENOMIC DNA]</scope>
    <source>
        <strain evidence="3 4">KCTC 42687</strain>
    </source>
</reference>
<dbReference type="PANTHER" id="PTHR30514:SF1">
    <property type="entry name" value="HTH-TYPE TRANSCRIPTIONAL REGULATOR HEXR-RELATED"/>
    <property type="match status" value="1"/>
</dbReference>
<feature type="domain" description="SIS" evidence="2">
    <location>
        <begin position="29"/>
        <end position="166"/>
    </location>
</feature>
<comment type="caution">
    <text evidence="3">The sequence shown here is derived from an EMBL/GenBank/DDBJ whole genome shotgun (WGS) entry which is preliminary data.</text>
</comment>
<dbReference type="GO" id="GO:1901135">
    <property type="term" value="P:carbohydrate derivative metabolic process"/>
    <property type="evidence" value="ECO:0007669"/>
    <property type="project" value="InterPro"/>
</dbReference>
<dbReference type="PANTHER" id="PTHR30514">
    <property type="entry name" value="GLUCOKINASE"/>
    <property type="match status" value="1"/>
</dbReference>
<evidence type="ECO:0000259" key="2">
    <source>
        <dbReference type="PROSITE" id="PS51464"/>
    </source>
</evidence>
<dbReference type="AlphaFoldDB" id="A0A4U0R5I9"/>
<dbReference type="Proteomes" id="UP000309747">
    <property type="component" value="Unassembled WGS sequence"/>
</dbReference>
<dbReference type="RefSeq" id="WP_136887166.1">
    <property type="nucleotide sequence ID" value="NZ_SUNI01000019.1"/>
</dbReference>
<name>A0A4U0R5I9_9RHOB</name>
<keyword evidence="4" id="KW-1185">Reference proteome</keyword>
<gene>
    <name evidence="3" type="ORF">FA743_16325</name>
</gene>
<dbReference type="OrthoDB" id="7832580at2"/>
<dbReference type="EMBL" id="SUNI01000019">
    <property type="protein sequence ID" value="TJZ90179.1"/>
    <property type="molecule type" value="Genomic_DNA"/>
</dbReference>
<dbReference type="GO" id="GO:0003700">
    <property type="term" value="F:DNA-binding transcription factor activity"/>
    <property type="evidence" value="ECO:0007669"/>
    <property type="project" value="InterPro"/>
</dbReference>
<dbReference type="GO" id="GO:0003677">
    <property type="term" value="F:DNA binding"/>
    <property type="evidence" value="ECO:0007669"/>
    <property type="project" value="InterPro"/>
</dbReference>
<dbReference type="InterPro" id="IPR047640">
    <property type="entry name" value="RpiR-like"/>
</dbReference>
<dbReference type="PROSITE" id="PS51464">
    <property type="entry name" value="SIS"/>
    <property type="match status" value="1"/>
</dbReference>
<sequence length="333" mass="34635">MTPADSHALLLRELSEQADVISAAALQMNPPQLDRKRPVWIGGCGDSLFAAQALAIHFQQLGLGMRPCSAAEMLWDAPITAEDTVVGISISGSTRRTVEALSAASAHGARTIAVTLGPQSPLASVASEVVILPYKPISRAIPHGLDYQITLLALGLLAGPVDKDAIAEMLRETWPQALQDARAVIAQVPAGARFVFLGGGAALGTAGYGAAKLHEAGGLTAFAFEAENFAHGAQYMLRAGDHVVLCASGGRSDPRTFSMQEGLAEMGATVSMAGTFGAAALDQDGLHNAMRAALDVQCLCLALAEARSLDVTDPGQGSPAAKVQRDWFSWQSP</sequence>
<dbReference type="GO" id="GO:0097367">
    <property type="term" value="F:carbohydrate derivative binding"/>
    <property type="evidence" value="ECO:0007669"/>
    <property type="project" value="InterPro"/>
</dbReference>
<proteinExistence type="predicted"/>
<organism evidence="3 4">
    <name type="scientific">Paracoccus gahaiensis</name>
    <dbReference type="NCBI Taxonomy" id="1706839"/>
    <lineage>
        <taxon>Bacteria</taxon>
        <taxon>Pseudomonadati</taxon>
        <taxon>Pseudomonadota</taxon>
        <taxon>Alphaproteobacteria</taxon>
        <taxon>Rhodobacterales</taxon>
        <taxon>Paracoccaceae</taxon>
        <taxon>Paracoccus</taxon>
    </lineage>
</organism>
<evidence type="ECO:0000256" key="1">
    <source>
        <dbReference type="SAM" id="MobiDB-lite"/>
    </source>
</evidence>
<protein>
    <submittedName>
        <fullName evidence="3">SIS domain-containing protein</fullName>
    </submittedName>
</protein>
<dbReference type="SUPFAM" id="SSF53697">
    <property type="entry name" value="SIS domain"/>
    <property type="match status" value="1"/>
</dbReference>
<dbReference type="InterPro" id="IPR001347">
    <property type="entry name" value="SIS_dom"/>
</dbReference>
<accession>A0A4U0R5I9</accession>
<dbReference type="Gene3D" id="3.40.50.10490">
    <property type="entry name" value="Glucose-6-phosphate isomerase like protein, domain 1"/>
    <property type="match status" value="2"/>
</dbReference>
<feature type="region of interest" description="Disordered" evidence="1">
    <location>
        <begin position="311"/>
        <end position="333"/>
    </location>
</feature>
<dbReference type="InterPro" id="IPR046348">
    <property type="entry name" value="SIS_dom_sf"/>
</dbReference>
<evidence type="ECO:0000313" key="3">
    <source>
        <dbReference type="EMBL" id="TJZ90179.1"/>
    </source>
</evidence>
<evidence type="ECO:0000313" key="4">
    <source>
        <dbReference type="Proteomes" id="UP000309747"/>
    </source>
</evidence>